<keyword evidence="3" id="KW-1185">Reference proteome</keyword>
<dbReference type="EMBL" id="JAGDYL010000013">
    <property type="protein sequence ID" value="MBO1805427.1"/>
    <property type="molecule type" value="Genomic_DNA"/>
</dbReference>
<gene>
    <name evidence="2" type="ORF">J4H91_08865</name>
</gene>
<accession>A0A939LZR5</accession>
<dbReference type="AlphaFoldDB" id="A0A939LZR5"/>
<proteinExistence type="predicted"/>
<evidence type="ECO:0000256" key="1">
    <source>
        <dbReference type="SAM" id="MobiDB-lite"/>
    </source>
</evidence>
<dbReference type="Proteomes" id="UP000664398">
    <property type="component" value="Unassembled WGS sequence"/>
</dbReference>
<feature type="compositionally biased region" description="Pro residues" evidence="1">
    <location>
        <begin position="76"/>
        <end position="86"/>
    </location>
</feature>
<dbReference type="RefSeq" id="WP_208045898.1">
    <property type="nucleotide sequence ID" value="NZ_JAGDYL010000013.1"/>
</dbReference>
<evidence type="ECO:0000313" key="3">
    <source>
        <dbReference type="Proteomes" id="UP000664398"/>
    </source>
</evidence>
<organism evidence="2 3">
    <name type="scientific">Leucobacter ruminantium</name>
    <dbReference type="NCBI Taxonomy" id="1289170"/>
    <lineage>
        <taxon>Bacteria</taxon>
        <taxon>Bacillati</taxon>
        <taxon>Actinomycetota</taxon>
        <taxon>Actinomycetes</taxon>
        <taxon>Micrococcales</taxon>
        <taxon>Microbacteriaceae</taxon>
        <taxon>Leucobacter</taxon>
    </lineage>
</organism>
<reference evidence="2" key="1">
    <citation type="submission" date="2021-03" db="EMBL/GenBank/DDBJ databases">
        <title>Leucobacter chromiisoli sp. nov., isolated from chromium-containing soil of chemical plant.</title>
        <authorList>
            <person name="Xu Z."/>
        </authorList>
    </citation>
    <scope>NUCLEOTIDE SEQUENCE</scope>
    <source>
        <strain evidence="2">A2</strain>
    </source>
</reference>
<evidence type="ECO:0000313" key="2">
    <source>
        <dbReference type="EMBL" id="MBO1805427.1"/>
    </source>
</evidence>
<sequence>MTVHEGGAMTVLVDGTVYPPPQHAPAWSRASFSMILDAITAQLGQAVKVVVTESDGSTFTDIATPVRRRASYIAPTPAPTAAPTPQPAHHHDGISAPGPMLSVSGSGFLAGEDVAVAVVLTHTSAAPDGRVSAHVAAPPELVGAGSGELVLLGRISETVSIVRAAS</sequence>
<feature type="region of interest" description="Disordered" evidence="1">
    <location>
        <begin position="75"/>
        <end position="97"/>
    </location>
</feature>
<comment type="caution">
    <text evidence="2">The sequence shown here is derived from an EMBL/GenBank/DDBJ whole genome shotgun (WGS) entry which is preliminary data.</text>
</comment>
<name>A0A939LZR5_9MICO</name>
<protein>
    <submittedName>
        <fullName evidence="2">Uncharacterized protein</fullName>
    </submittedName>
</protein>